<protein>
    <submittedName>
        <fullName evidence="2">Nucleotidyltransferase domain protein</fullName>
    </submittedName>
</protein>
<dbReference type="InterPro" id="IPR043519">
    <property type="entry name" value="NT_sf"/>
</dbReference>
<dbReference type="Pfam" id="PF18765">
    <property type="entry name" value="Polbeta"/>
    <property type="match status" value="1"/>
</dbReference>
<proteinExistence type="predicted"/>
<dbReference type="PANTHER" id="PTHR33933">
    <property type="entry name" value="NUCLEOTIDYLTRANSFERASE"/>
    <property type="match status" value="1"/>
</dbReference>
<dbReference type="SUPFAM" id="SSF81301">
    <property type="entry name" value="Nucleotidyltransferase"/>
    <property type="match status" value="1"/>
</dbReference>
<dbReference type="InterPro" id="IPR041633">
    <property type="entry name" value="Polbeta"/>
</dbReference>
<accession>A0A1F2PBI9</accession>
<dbReference type="STRING" id="1838285.SCAL_000091"/>
<dbReference type="GO" id="GO:0016740">
    <property type="term" value="F:transferase activity"/>
    <property type="evidence" value="ECO:0007669"/>
    <property type="project" value="UniProtKB-KW"/>
</dbReference>
<gene>
    <name evidence="2" type="ORF">SCAL_000091</name>
</gene>
<feature type="domain" description="Polymerase beta nucleotidyltransferase" evidence="1">
    <location>
        <begin position="16"/>
        <end position="98"/>
    </location>
</feature>
<sequence>MPAKIEKAIERIKNTEGFEKVKFIILYGSSAAGQMRKDSDIDLCIYYDGSIEESSRFRFGVLSEVFDDTYDIQIFQLLPLYVRREVLKGEVLYCKDKQFLYEVALDTIRNFEAFKHRFYDYIGERAIT</sequence>
<dbReference type="Proteomes" id="UP000186940">
    <property type="component" value="Unassembled WGS sequence"/>
</dbReference>
<dbReference type="PANTHER" id="PTHR33933:SF3">
    <property type="entry name" value="PROTEIN ADENYLYLTRANSFERASE MJ0604-RELATED"/>
    <property type="match status" value="1"/>
</dbReference>
<dbReference type="PATRIC" id="fig|1838285.3.peg.96"/>
<dbReference type="CDD" id="cd05403">
    <property type="entry name" value="NT_KNTase_like"/>
    <property type="match status" value="1"/>
</dbReference>
<dbReference type="AlphaFoldDB" id="A0A1F2PBI9"/>
<reference evidence="2" key="1">
    <citation type="submission" date="2016-05" db="EMBL/GenBank/DDBJ databases">
        <title>Microbial consortia oxidize butane by reversing methanogenesis.</title>
        <authorList>
            <person name="Laso-Perez R."/>
            <person name="Richter M."/>
            <person name="Wegener G."/>
            <person name="Musat F."/>
        </authorList>
    </citation>
    <scope>NUCLEOTIDE SEQUENCE [LARGE SCALE GENOMIC DNA]</scope>
    <source>
        <strain evidence="2">BOX2</strain>
    </source>
</reference>
<name>A0A1F2PBI9_9EURY</name>
<comment type="caution">
    <text evidence="2">The sequence shown here is derived from an EMBL/GenBank/DDBJ whole genome shotgun (WGS) entry which is preliminary data.</text>
</comment>
<dbReference type="EMBL" id="LYOS01000001">
    <property type="protein sequence ID" value="OFV68415.1"/>
    <property type="molecule type" value="Genomic_DNA"/>
</dbReference>
<evidence type="ECO:0000259" key="1">
    <source>
        <dbReference type="Pfam" id="PF18765"/>
    </source>
</evidence>
<organism evidence="2 3">
    <name type="scientific">Candidatus Syntropharchaeum caldarium</name>
    <dbReference type="NCBI Taxonomy" id="1838285"/>
    <lineage>
        <taxon>Archaea</taxon>
        <taxon>Methanobacteriati</taxon>
        <taxon>Methanobacteriota</taxon>
        <taxon>Stenosarchaea group</taxon>
        <taxon>Methanomicrobia</taxon>
        <taxon>Methanosarcinales</taxon>
        <taxon>ANME-2 cluster</taxon>
        <taxon>Candidatus Syntropharchaeum</taxon>
    </lineage>
</organism>
<dbReference type="Gene3D" id="3.30.460.10">
    <property type="entry name" value="Beta Polymerase, domain 2"/>
    <property type="match status" value="1"/>
</dbReference>
<evidence type="ECO:0000313" key="3">
    <source>
        <dbReference type="Proteomes" id="UP000186940"/>
    </source>
</evidence>
<dbReference type="InterPro" id="IPR052548">
    <property type="entry name" value="Type_VII_TA_antitoxin"/>
</dbReference>
<keyword evidence="3" id="KW-1185">Reference proteome</keyword>
<evidence type="ECO:0000313" key="2">
    <source>
        <dbReference type="EMBL" id="OFV68415.1"/>
    </source>
</evidence>